<protein>
    <submittedName>
        <fullName evidence="4">Acetyltransferase (GNAT) family protein</fullName>
    </submittedName>
</protein>
<keyword evidence="2" id="KW-0012">Acyltransferase</keyword>
<dbReference type="RefSeq" id="WP_089761175.1">
    <property type="nucleotide sequence ID" value="NZ_BKAT01000037.1"/>
</dbReference>
<keyword evidence="1 4" id="KW-0808">Transferase</keyword>
<dbReference type="Proteomes" id="UP000199656">
    <property type="component" value="Unassembled WGS sequence"/>
</dbReference>
<dbReference type="InterPro" id="IPR016181">
    <property type="entry name" value="Acyl_CoA_acyltransferase"/>
</dbReference>
<gene>
    <name evidence="4" type="ORF">SAMN05660909_02000</name>
</gene>
<keyword evidence="5" id="KW-1185">Reference proteome</keyword>
<evidence type="ECO:0000259" key="3">
    <source>
        <dbReference type="PROSITE" id="PS51186"/>
    </source>
</evidence>
<evidence type="ECO:0000256" key="1">
    <source>
        <dbReference type="ARBA" id="ARBA00022679"/>
    </source>
</evidence>
<dbReference type="Pfam" id="PF00583">
    <property type="entry name" value="Acetyltransf_1"/>
    <property type="match status" value="1"/>
</dbReference>
<dbReference type="InterPro" id="IPR000182">
    <property type="entry name" value="GNAT_dom"/>
</dbReference>
<dbReference type="SUPFAM" id="SSF55729">
    <property type="entry name" value="Acyl-CoA N-acyltransferases (Nat)"/>
    <property type="match status" value="1"/>
</dbReference>
<dbReference type="AlphaFoldDB" id="A0A1H4BAJ3"/>
<feature type="domain" description="N-acetyltransferase" evidence="3">
    <location>
        <begin position="4"/>
        <end position="173"/>
    </location>
</feature>
<dbReference type="EMBL" id="FNRL01000007">
    <property type="protein sequence ID" value="SEA45074.1"/>
    <property type="molecule type" value="Genomic_DNA"/>
</dbReference>
<dbReference type="STRING" id="408074.SAMN05660909_02000"/>
<proteinExistence type="predicted"/>
<evidence type="ECO:0000256" key="2">
    <source>
        <dbReference type="ARBA" id="ARBA00023315"/>
    </source>
</evidence>
<dbReference type="InterPro" id="IPR050832">
    <property type="entry name" value="Bact_Acetyltransf"/>
</dbReference>
<dbReference type="Gene3D" id="3.40.630.30">
    <property type="match status" value="1"/>
</dbReference>
<evidence type="ECO:0000313" key="4">
    <source>
        <dbReference type="EMBL" id="SEA45074.1"/>
    </source>
</evidence>
<reference evidence="5" key="1">
    <citation type="submission" date="2016-10" db="EMBL/GenBank/DDBJ databases">
        <authorList>
            <person name="Varghese N."/>
            <person name="Submissions S."/>
        </authorList>
    </citation>
    <scope>NUCLEOTIDE SEQUENCE [LARGE SCALE GENOMIC DNA]</scope>
    <source>
        <strain evidence="5">DSM 23920</strain>
    </source>
</reference>
<sequence length="176" mass="19980">MDSILIVPAITAEAELLQKLARQTFEEAFASSNTAANMQLYAQQNFTIPRLTAELSNPESEFFWAMHKIDPVGYLKLNFGSAQTELFNSKAVELERIYVTKAWQGKGIGQQLLDQAIDSAIAVNAPFLWLGVWEHNKNAIAFYEKNRFEVFDKHPFKLGNEVQTDLLMRLDLPAKK</sequence>
<dbReference type="PANTHER" id="PTHR43877">
    <property type="entry name" value="AMINOALKYLPHOSPHONATE N-ACETYLTRANSFERASE-RELATED-RELATED"/>
    <property type="match status" value="1"/>
</dbReference>
<accession>A0A1H4BAJ3</accession>
<name>A0A1H4BAJ3_9BACT</name>
<organism evidence="4 5">
    <name type="scientific">Chitinophaga terrae</name>
    <name type="common">ex Kim and Jung 2007</name>
    <dbReference type="NCBI Taxonomy" id="408074"/>
    <lineage>
        <taxon>Bacteria</taxon>
        <taxon>Pseudomonadati</taxon>
        <taxon>Bacteroidota</taxon>
        <taxon>Chitinophagia</taxon>
        <taxon>Chitinophagales</taxon>
        <taxon>Chitinophagaceae</taxon>
        <taxon>Chitinophaga</taxon>
    </lineage>
</organism>
<evidence type="ECO:0000313" key="5">
    <source>
        <dbReference type="Proteomes" id="UP000199656"/>
    </source>
</evidence>
<dbReference type="PROSITE" id="PS51186">
    <property type="entry name" value="GNAT"/>
    <property type="match status" value="1"/>
</dbReference>
<dbReference type="OrthoDB" id="7205533at2"/>
<dbReference type="GO" id="GO:0016747">
    <property type="term" value="F:acyltransferase activity, transferring groups other than amino-acyl groups"/>
    <property type="evidence" value="ECO:0007669"/>
    <property type="project" value="InterPro"/>
</dbReference>
<dbReference type="CDD" id="cd04301">
    <property type="entry name" value="NAT_SF"/>
    <property type="match status" value="1"/>
</dbReference>